<dbReference type="EMBL" id="JXJN01024563">
    <property type="status" value="NOT_ANNOTATED_CDS"/>
    <property type="molecule type" value="Genomic_DNA"/>
</dbReference>
<dbReference type="InterPro" id="IPR012340">
    <property type="entry name" value="NA-bd_OB-fold"/>
</dbReference>
<dbReference type="EnsemblMetazoa" id="GPPI047447-RA">
    <property type="protein sequence ID" value="GPPI047447-PA"/>
    <property type="gene ID" value="GPPI047447"/>
</dbReference>
<name>A0A1B0C2L2_9MUSC</name>
<reference evidence="3" key="1">
    <citation type="submission" date="2015-01" db="EMBL/GenBank/DDBJ databases">
        <authorList>
            <person name="Aksoy S."/>
            <person name="Warren W."/>
            <person name="Wilson R.K."/>
        </authorList>
    </citation>
    <scope>NUCLEOTIDE SEQUENCE [LARGE SCALE GENOMIC DNA]</scope>
    <source>
        <strain evidence="3">IAEA</strain>
    </source>
</reference>
<feature type="domain" description="MCM OB" evidence="1">
    <location>
        <begin position="4"/>
        <end position="56"/>
    </location>
</feature>
<dbReference type="STRING" id="67801.A0A1B0C2L2"/>
<dbReference type="VEuPathDB" id="VectorBase:GPPI047447"/>
<dbReference type="InterPro" id="IPR033762">
    <property type="entry name" value="MCM_OB"/>
</dbReference>
<organism evidence="2 3">
    <name type="scientific">Glossina palpalis gambiensis</name>
    <dbReference type="NCBI Taxonomy" id="67801"/>
    <lineage>
        <taxon>Eukaryota</taxon>
        <taxon>Metazoa</taxon>
        <taxon>Ecdysozoa</taxon>
        <taxon>Arthropoda</taxon>
        <taxon>Hexapoda</taxon>
        <taxon>Insecta</taxon>
        <taxon>Pterygota</taxon>
        <taxon>Neoptera</taxon>
        <taxon>Endopterygota</taxon>
        <taxon>Diptera</taxon>
        <taxon>Brachycera</taxon>
        <taxon>Muscomorpha</taxon>
        <taxon>Hippoboscoidea</taxon>
        <taxon>Glossinidae</taxon>
        <taxon>Glossina</taxon>
    </lineage>
</organism>
<keyword evidence="3" id="KW-1185">Reference proteome</keyword>
<evidence type="ECO:0000259" key="1">
    <source>
        <dbReference type="Pfam" id="PF17207"/>
    </source>
</evidence>
<dbReference type="AlphaFoldDB" id="A0A1B0C2L2"/>
<evidence type="ECO:0000313" key="3">
    <source>
        <dbReference type="Proteomes" id="UP000092460"/>
    </source>
</evidence>
<protein>
    <recommendedName>
        <fullName evidence="1">MCM OB domain-containing protein</fullName>
    </recommendedName>
</protein>
<sequence length="92" mass="10107">MLDVGKGFFVDFQKLRIQETQSESPRSAEINSHSEIVETVQAGDRYDFTGTLIVVPACVLNMPGAKADYGSRHKPGETPEKLTVFNYGCVAL</sequence>
<evidence type="ECO:0000313" key="2">
    <source>
        <dbReference type="EnsemblMetazoa" id="GPPI047447-PA"/>
    </source>
</evidence>
<proteinExistence type="predicted"/>
<dbReference type="SUPFAM" id="SSF50249">
    <property type="entry name" value="Nucleic acid-binding proteins"/>
    <property type="match status" value="1"/>
</dbReference>
<dbReference type="Proteomes" id="UP000092460">
    <property type="component" value="Unassembled WGS sequence"/>
</dbReference>
<dbReference type="Gene3D" id="2.40.50.140">
    <property type="entry name" value="Nucleic acid-binding proteins"/>
    <property type="match status" value="1"/>
</dbReference>
<accession>A0A1B0C2L2</accession>
<dbReference type="Pfam" id="PF17207">
    <property type="entry name" value="MCM_OB"/>
    <property type="match status" value="1"/>
</dbReference>
<reference evidence="2" key="2">
    <citation type="submission" date="2020-05" db="UniProtKB">
        <authorList>
            <consortium name="EnsemblMetazoa"/>
        </authorList>
    </citation>
    <scope>IDENTIFICATION</scope>
    <source>
        <strain evidence="2">IAEA</strain>
    </source>
</reference>